<dbReference type="EMBL" id="LZYO01000120">
    <property type="protein sequence ID" value="ODH31011.1"/>
    <property type="molecule type" value="Genomic_DNA"/>
</dbReference>
<dbReference type="VEuPathDB" id="FungiDB:PABG_03865"/>
<name>A0A1D2JFS8_PARBR</name>
<evidence type="ECO:0000313" key="4">
    <source>
        <dbReference type="Proteomes" id="UP000242814"/>
    </source>
</evidence>
<dbReference type="Proteomes" id="UP000242814">
    <property type="component" value="Unassembled WGS sequence"/>
</dbReference>
<dbReference type="VEuPathDB" id="FungiDB:PABG_03864"/>
<accession>A0A1D2JFS8</accession>
<dbReference type="VEuPathDB" id="FungiDB:PADG_07310"/>
<protein>
    <recommendedName>
        <fullName evidence="2">CCD97-like C-terminal domain-containing protein</fullName>
    </recommendedName>
</protein>
<feature type="region of interest" description="Disordered" evidence="1">
    <location>
        <begin position="1"/>
        <end position="43"/>
    </location>
</feature>
<dbReference type="InterPro" id="IPR018613">
    <property type="entry name" value="Ccdc97-like"/>
</dbReference>
<feature type="compositionally biased region" description="Polar residues" evidence="1">
    <location>
        <begin position="7"/>
        <end position="16"/>
    </location>
</feature>
<evidence type="ECO:0000259" key="2">
    <source>
        <dbReference type="Pfam" id="PF09747"/>
    </source>
</evidence>
<gene>
    <name evidence="3" type="ORF">ACO22_03500</name>
</gene>
<feature type="compositionally biased region" description="Low complexity" evidence="1">
    <location>
        <begin position="24"/>
        <end position="38"/>
    </location>
</feature>
<evidence type="ECO:0000256" key="1">
    <source>
        <dbReference type="SAM" id="MobiDB-lite"/>
    </source>
</evidence>
<comment type="caution">
    <text evidence="3">The sequence shown here is derived from an EMBL/GenBank/DDBJ whole genome shotgun (WGS) entry which is preliminary data.</text>
</comment>
<proteinExistence type="predicted"/>
<feature type="domain" description="CCD97-like C-terminal" evidence="2">
    <location>
        <begin position="130"/>
        <end position="185"/>
    </location>
</feature>
<evidence type="ECO:0000313" key="3">
    <source>
        <dbReference type="EMBL" id="ODH31011.1"/>
    </source>
</evidence>
<dbReference type="AlphaFoldDB" id="A0A1D2JFS8"/>
<organism evidence="3 4">
    <name type="scientific">Paracoccidioides brasiliensis</name>
    <dbReference type="NCBI Taxonomy" id="121759"/>
    <lineage>
        <taxon>Eukaryota</taxon>
        <taxon>Fungi</taxon>
        <taxon>Dikarya</taxon>
        <taxon>Ascomycota</taxon>
        <taxon>Pezizomycotina</taxon>
        <taxon>Eurotiomycetes</taxon>
        <taxon>Eurotiomycetidae</taxon>
        <taxon>Onygenales</taxon>
        <taxon>Ajellomycetaceae</taxon>
        <taxon>Paracoccidioides</taxon>
    </lineage>
</organism>
<sequence length="412" mass="47352">MPLFPMNTGSYMPSNNHNKRAENQPQQTSQLQPSPSVQIKNRRKRYLDTHPDYFSSALELADPLLYDRLIRRFQTATEREEEGRAKGYSGVLEADLMRSEAKMEALAHPDPNATITYARGPNGEILAEDQDEIPENKEEGAERWRWEMELRFLRGADHEFDYSVVDENEEYDDWNEAQERYFDEEEPEFILEKDEEGDRKEELKGYASRNHIKCGHDSEHTIENAGKGYRSELKQQPTFAQNLRGLANNNSGDGEHAGTVANPKPSEKPLVCVIYFFASQMSRNIQAAIPPPGVNPASSTHTEPRKVHQLDNLLSKVQHHAQLSPLITKFETIPVEMAPPGRPRGTSREAMHDTLLLVNFKSKQAWREWVQTKEWQEFMQRTEKEAVFRRLPHVTCANSLKGLRNPIEVLMA</sequence>
<feature type="domain" description="CCD97-like C-terminal" evidence="2">
    <location>
        <begin position="41"/>
        <end position="106"/>
    </location>
</feature>
<dbReference type="VEuPathDB" id="FungiDB:PADG_07311"/>
<dbReference type="InterPro" id="IPR040233">
    <property type="entry name" value="CCD97-like_C"/>
</dbReference>
<dbReference type="Pfam" id="PF09747">
    <property type="entry name" value="CCD97-like_C"/>
    <property type="match status" value="2"/>
</dbReference>
<reference evidence="3 4" key="1">
    <citation type="submission" date="2016-06" db="EMBL/GenBank/DDBJ databases">
        <authorList>
            <person name="Kjaerup R.B."/>
            <person name="Dalgaard T.S."/>
            <person name="Juul-Madsen H.R."/>
        </authorList>
    </citation>
    <scope>NUCLEOTIDE SEQUENCE [LARGE SCALE GENOMIC DNA]</scope>
    <source>
        <strain evidence="3 4">Pb300</strain>
    </source>
</reference>
<dbReference type="PANTHER" id="PTHR31840:SF1">
    <property type="entry name" value="COILED-COIL DOMAIN-CONTAINING PROTEIN 97"/>
    <property type="match status" value="1"/>
</dbReference>
<dbReference type="PANTHER" id="PTHR31840">
    <property type="entry name" value="COILED-COIL DOMAIN-CONTAINING PROTEIN 97"/>
    <property type="match status" value="1"/>
</dbReference>